<organism evidence="2">
    <name type="scientific">Hellea balneolensis</name>
    <dbReference type="NCBI Taxonomy" id="287478"/>
    <lineage>
        <taxon>Bacteria</taxon>
        <taxon>Pseudomonadati</taxon>
        <taxon>Pseudomonadota</taxon>
        <taxon>Alphaproteobacteria</taxon>
        <taxon>Maricaulales</taxon>
        <taxon>Robiginitomaculaceae</taxon>
        <taxon>Hellea</taxon>
    </lineage>
</organism>
<proteinExistence type="predicted"/>
<gene>
    <name evidence="2" type="ORF">ENJ42_00490</name>
</gene>
<dbReference type="SUPFAM" id="SSF54593">
    <property type="entry name" value="Glyoxalase/Bleomycin resistance protein/Dihydroxybiphenyl dioxygenase"/>
    <property type="match status" value="1"/>
</dbReference>
<dbReference type="Pfam" id="PF00903">
    <property type="entry name" value="Glyoxalase"/>
    <property type="match status" value="1"/>
</dbReference>
<evidence type="ECO:0000313" key="2">
    <source>
        <dbReference type="EMBL" id="HHL42068.1"/>
    </source>
</evidence>
<protein>
    <submittedName>
        <fullName evidence="2">VOC family protein</fullName>
    </submittedName>
</protein>
<sequence>MIGYQMVGTNDLKKSGEFYDALLAGMGAARMMEDDRFIVWATDPKQPAFSVTLPYDGEKASVGNGSMTAFSCKDRAQVDKLHAKALELGAANEGDSGPRGESGFYAGYFRDPDGNKLNFFCMET</sequence>
<dbReference type="PANTHER" id="PTHR35006">
    <property type="entry name" value="GLYOXALASE FAMILY PROTEIN (AFU_ORTHOLOGUE AFUA_5G14830)"/>
    <property type="match status" value="1"/>
</dbReference>
<feature type="domain" description="VOC" evidence="1">
    <location>
        <begin position="1"/>
        <end position="122"/>
    </location>
</feature>
<dbReference type="Proteomes" id="UP000885830">
    <property type="component" value="Unassembled WGS sequence"/>
</dbReference>
<dbReference type="InterPro" id="IPR037523">
    <property type="entry name" value="VOC_core"/>
</dbReference>
<reference evidence="2" key="1">
    <citation type="journal article" date="2020" name="mSystems">
        <title>Genome- and Community-Level Interaction Insights into Carbon Utilization and Element Cycling Functions of Hydrothermarchaeota in Hydrothermal Sediment.</title>
        <authorList>
            <person name="Zhou Z."/>
            <person name="Liu Y."/>
            <person name="Xu W."/>
            <person name="Pan J."/>
            <person name="Luo Z.H."/>
            <person name="Li M."/>
        </authorList>
    </citation>
    <scope>NUCLEOTIDE SEQUENCE [LARGE SCALE GENOMIC DNA]</scope>
    <source>
        <strain evidence="2">HyVt-485</strain>
    </source>
</reference>
<name>A0A7C5LYU7_9PROT</name>
<dbReference type="InterPro" id="IPR029068">
    <property type="entry name" value="Glyas_Bleomycin-R_OHBP_Dase"/>
</dbReference>
<dbReference type="InterPro" id="IPR004360">
    <property type="entry name" value="Glyas_Fos-R_dOase_dom"/>
</dbReference>
<dbReference type="CDD" id="cd07262">
    <property type="entry name" value="VOC_like"/>
    <property type="match status" value="1"/>
</dbReference>
<comment type="caution">
    <text evidence="2">The sequence shown here is derived from an EMBL/GenBank/DDBJ whole genome shotgun (WGS) entry which is preliminary data.</text>
</comment>
<dbReference type="PANTHER" id="PTHR35006:SF1">
    <property type="entry name" value="BLL2941 PROTEIN"/>
    <property type="match status" value="1"/>
</dbReference>
<dbReference type="Gene3D" id="3.10.180.10">
    <property type="entry name" value="2,3-Dihydroxybiphenyl 1,2-Dioxygenase, domain 1"/>
    <property type="match status" value="1"/>
</dbReference>
<dbReference type="AlphaFoldDB" id="A0A7C5LYU7"/>
<accession>A0A7C5LYU7</accession>
<evidence type="ECO:0000259" key="1">
    <source>
        <dbReference type="PROSITE" id="PS51819"/>
    </source>
</evidence>
<dbReference type="EMBL" id="DRMJ01000022">
    <property type="protein sequence ID" value="HHL42068.1"/>
    <property type="molecule type" value="Genomic_DNA"/>
</dbReference>
<dbReference type="PROSITE" id="PS51819">
    <property type="entry name" value="VOC"/>
    <property type="match status" value="1"/>
</dbReference>